<keyword evidence="13" id="KW-1185">Reference proteome</keyword>
<evidence type="ECO:0000256" key="5">
    <source>
        <dbReference type="ARBA" id="ARBA00022723"/>
    </source>
</evidence>
<evidence type="ECO:0000256" key="8">
    <source>
        <dbReference type="ARBA" id="ARBA00023299"/>
    </source>
</evidence>
<evidence type="ECO:0000256" key="7">
    <source>
        <dbReference type="ARBA" id="ARBA00022842"/>
    </source>
</evidence>
<evidence type="ECO:0000313" key="12">
    <source>
        <dbReference type="EMBL" id="OBU13244.1"/>
    </source>
</evidence>
<comment type="cofactor">
    <cofactor evidence="1">
        <name>Mg(2+)</name>
        <dbReference type="ChEBI" id="CHEBI:18420"/>
    </cofactor>
</comment>
<comment type="caution">
    <text evidence="12">The sequence shown here is derived from an EMBL/GenBank/DDBJ whole genome shotgun (WGS) entry which is preliminary data.</text>
</comment>
<organism evidence="12 13">
    <name type="scientific">Morganella psychrotolerans</name>
    <dbReference type="NCBI Taxonomy" id="368603"/>
    <lineage>
        <taxon>Bacteria</taxon>
        <taxon>Pseudomonadati</taxon>
        <taxon>Pseudomonadota</taxon>
        <taxon>Gammaproteobacteria</taxon>
        <taxon>Enterobacterales</taxon>
        <taxon>Morganellaceae</taxon>
        <taxon>Morganella</taxon>
    </lineage>
</organism>
<protein>
    <recommendedName>
        <fullName evidence="3">phosphoserine phosphatase</fullName>
        <ecNumber evidence="3">3.1.3.3</ecNumber>
    </recommendedName>
</protein>
<evidence type="ECO:0000256" key="4">
    <source>
        <dbReference type="ARBA" id="ARBA00022605"/>
    </source>
</evidence>
<keyword evidence="5" id="KW-0479">Metal-binding</keyword>
<dbReference type="GO" id="GO:0036424">
    <property type="term" value="F:L-phosphoserine phosphatase activity"/>
    <property type="evidence" value="ECO:0007669"/>
    <property type="project" value="TreeGrafter"/>
</dbReference>
<feature type="signal peptide" evidence="11">
    <location>
        <begin position="1"/>
        <end position="26"/>
    </location>
</feature>
<comment type="pathway">
    <text evidence="2">Amino-acid biosynthesis; L-serine biosynthesis; L-serine from 3-phospho-D-glycerate: step 3/3.</text>
</comment>
<dbReference type="Gene3D" id="3.40.50.1000">
    <property type="entry name" value="HAD superfamily/HAD-like"/>
    <property type="match status" value="1"/>
</dbReference>
<keyword evidence="4" id="KW-0028">Amino-acid biosynthesis</keyword>
<evidence type="ECO:0000256" key="10">
    <source>
        <dbReference type="ARBA" id="ARBA00048523"/>
    </source>
</evidence>
<dbReference type="GO" id="GO:0005737">
    <property type="term" value="C:cytoplasm"/>
    <property type="evidence" value="ECO:0007669"/>
    <property type="project" value="TreeGrafter"/>
</dbReference>
<keyword evidence="7" id="KW-0460">Magnesium</keyword>
<evidence type="ECO:0000313" key="13">
    <source>
        <dbReference type="Proteomes" id="UP000092377"/>
    </source>
</evidence>
<dbReference type="AlphaFoldDB" id="A0A1B8HTP6"/>
<sequence>MKLINRYTLIALAVGGLTLNITAAHSQTISLNASAAPQVVIKPQILQLGQWDNVNKQRLEAMLEKAGKSPAHTYYAVFDFDNTTAFLDIEEAAMIYQLENLLFAMTPQELKTVIFKDIPATDFGAEFNNKEGKTVNIEKVGADILESYQWLYDNAEGLNGNKPLSEIKKSPHYQNFITKMRYLYAAIGGTFQHEVSYPWVTYLFMNMTPEQVADITEKTIAWQQTQPVESVIWQSPESLPGLAGVVDISWHNGFRLVPEMQDLYQVLQKSGIDVYVISASNLEVIKSIVTQPPYLVPDSQVFAMHLLRTKENKLTSDLDPAYPQTQGKGKTETIRQFIQDKYAGKGPLLVAGDSEGDQNMMSDFPDTEVVLIINRLRSPDTIIGKLSQQAVREYGKKEAKILLQGRNDNTGLFVPSQLHTPLGAKEGRAVK</sequence>
<reference evidence="13" key="1">
    <citation type="submission" date="2016-06" db="EMBL/GenBank/DDBJ databases">
        <authorList>
            <person name="Butler K."/>
        </authorList>
    </citation>
    <scope>NUCLEOTIDE SEQUENCE [LARGE SCALE GENOMIC DNA]</scope>
    <source>
        <strain evidence="13">GCSL-Mp20</strain>
    </source>
</reference>
<evidence type="ECO:0000256" key="11">
    <source>
        <dbReference type="SAM" id="SignalP"/>
    </source>
</evidence>
<keyword evidence="11" id="KW-0732">Signal</keyword>
<dbReference type="EMBL" id="LZEY01000001">
    <property type="protein sequence ID" value="OBU13244.1"/>
    <property type="molecule type" value="Genomic_DNA"/>
</dbReference>
<dbReference type="EC" id="3.1.3.3" evidence="3"/>
<dbReference type="PANTHER" id="PTHR43344:SF2">
    <property type="entry name" value="PHOSPHOSERINE PHOSPHATASE"/>
    <property type="match status" value="1"/>
</dbReference>
<evidence type="ECO:0000256" key="2">
    <source>
        <dbReference type="ARBA" id="ARBA00005135"/>
    </source>
</evidence>
<evidence type="ECO:0000256" key="9">
    <source>
        <dbReference type="ARBA" id="ARBA00048138"/>
    </source>
</evidence>
<dbReference type="RefSeq" id="WP_067398057.1">
    <property type="nucleotide sequence ID" value="NZ_LZEY01000001.1"/>
</dbReference>
<evidence type="ECO:0000256" key="6">
    <source>
        <dbReference type="ARBA" id="ARBA00022801"/>
    </source>
</evidence>
<accession>A0A1B8HTP6</accession>
<dbReference type="InterPro" id="IPR050582">
    <property type="entry name" value="HAD-like_SerB"/>
</dbReference>
<proteinExistence type="predicted"/>
<dbReference type="InterPro" id="IPR036412">
    <property type="entry name" value="HAD-like_sf"/>
</dbReference>
<evidence type="ECO:0000256" key="3">
    <source>
        <dbReference type="ARBA" id="ARBA00012640"/>
    </source>
</evidence>
<name>A0A1B8HTP6_9GAMM</name>
<dbReference type="GO" id="GO:0006564">
    <property type="term" value="P:L-serine biosynthetic process"/>
    <property type="evidence" value="ECO:0007669"/>
    <property type="project" value="UniProtKB-KW"/>
</dbReference>
<dbReference type="OrthoDB" id="1633110at2"/>
<feature type="chain" id="PRO_5008610006" description="phosphoserine phosphatase" evidence="11">
    <location>
        <begin position="27"/>
        <end position="431"/>
    </location>
</feature>
<comment type="catalytic activity">
    <reaction evidence="9">
        <text>O-phospho-L-serine + H2O = L-serine + phosphate</text>
        <dbReference type="Rhea" id="RHEA:21208"/>
        <dbReference type="ChEBI" id="CHEBI:15377"/>
        <dbReference type="ChEBI" id="CHEBI:33384"/>
        <dbReference type="ChEBI" id="CHEBI:43474"/>
        <dbReference type="ChEBI" id="CHEBI:57524"/>
        <dbReference type="EC" id="3.1.3.3"/>
    </reaction>
</comment>
<dbReference type="GO" id="GO:0000287">
    <property type="term" value="F:magnesium ion binding"/>
    <property type="evidence" value="ECO:0007669"/>
    <property type="project" value="TreeGrafter"/>
</dbReference>
<dbReference type="InterPro" id="IPR023214">
    <property type="entry name" value="HAD_sf"/>
</dbReference>
<keyword evidence="6" id="KW-0378">Hydrolase</keyword>
<comment type="catalytic activity">
    <reaction evidence="10">
        <text>O-phospho-D-serine + H2O = D-serine + phosphate</text>
        <dbReference type="Rhea" id="RHEA:24873"/>
        <dbReference type="ChEBI" id="CHEBI:15377"/>
        <dbReference type="ChEBI" id="CHEBI:35247"/>
        <dbReference type="ChEBI" id="CHEBI:43474"/>
        <dbReference type="ChEBI" id="CHEBI:58680"/>
        <dbReference type="EC" id="3.1.3.3"/>
    </reaction>
</comment>
<keyword evidence="8" id="KW-0718">Serine biosynthesis</keyword>
<dbReference type="Proteomes" id="UP000092377">
    <property type="component" value="Unassembled WGS sequence"/>
</dbReference>
<gene>
    <name evidence="12" type="ORF">AYY18_00355</name>
</gene>
<dbReference type="PANTHER" id="PTHR43344">
    <property type="entry name" value="PHOSPHOSERINE PHOSPHATASE"/>
    <property type="match status" value="1"/>
</dbReference>
<dbReference type="Gene3D" id="1.20.1440.320">
    <property type="match status" value="1"/>
</dbReference>
<evidence type="ECO:0000256" key="1">
    <source>
        <dbReference type="ARBA" id="ARBA00001946"/>
    </source>
</evidence>
<dbReference type="SUPFAM" id="SSF56784">
    <property type="entry name" value="HAD-like"/>
    <property type="match status" value="1"/>
</dbReference>